<keyword evidence="3 5" id="KW-1133">Transmembrane helix</keyword>
<evidence type="ECO:0000313" key="7">
    <source>
        <dbReference type="EMBL" id="SLN46301.1"/>
    </source>
</evidence>
<dbReference type="EMBL" id="FWFQ01000016">
    <property type="protein sequence ID" value="SLN46301.1"/>
    <property type="molecule type" value="Genomic_DNA"/>
</dbReference>
<feature type="transmembrane region" description="Helical" evidence="5">
    <location>
        <begin position="157"/>
        <end position="177"/>
    </location>
</feature>
<dbReference type="Proteomes" id="UP000193409">
    <property type="component" value="Unassembled WGS sequence"/>
</dbReference>
<accession>A0A1Y5SR63</accession>
<evidence type="ECO:0000256" key="3">
    <source>
        <dbReference type="ARBA" id="ARBA00022989"/>
    </source>
</evidence>
<reference evidence="7 8" key="1">
    <citation type="submission" date="2017-03" db="EMBL/GenBank/DDBJ databases">
        <authorList>
            <person name="Afonso C.L."/>
            <person name="Miller P.J."/>
            <person name="Scott M.A."/>
            <person name="Spackman E."/>
            <person name="Goraichik I."/>
            <person name="Dimitrov K.M."/>
            <person name="Suarez D.L."/>
            <person name="Swayne D.E."/>
        </authorList>
    </citation>
    <scope>NUCLEOTIDE SEQUENCE [LARGE SCALE GENOMIC DNA]</scope>
    <source>
        <strain evidence="7 8">CECT 7680</strain>
    </source>
</reference>
<dbReference type="GO" id="GO:0016020">
    <property type="term" value="C:membrane"/>
    <property type="evidence" value="ECO:0007669"/>
    <property type="project" value="UniProtKB-SubCell"/>
</dbReference>
<proteinExistence type="predicted"/>
<dbReference type="RefSeq" id="WP_085868925.1">
    <property type="nucleotide sequence ID" value="NZ_FWFQ01000016.1"/>
</dbReference>
<name>A0A1Y5SR63_9RHOB</name>
<keyword evidence="2 5" id="KW-0812">Transmembrane</keyword>
<evidence type="ECO:0000256" key="5">
    <source>
        <dbReference type="SAM" id="Phobius"/>
    </source>
</evidence>
<evidence type="ECO:0000313" key="8">
    <source>
        <dbReference type="Proteomes" id="UP000193409"/>
    </source>
</evidence>
<sequence length="185" mass="19784">MGLLISGVALWALAHYFKRLAPARRAAMGDKGKGLVAGAIGLSLLLMIFGYRGAEFIPVYSPLPGMGHLNNLLMFVSIYLFGVGSSKGVLASKLRHPMLLGMAVWGVAHLVVNGDLASVILFGGLILWAISEMLIINRAEGPWDAPEPGPRSKDFKLVGLTFLIYAVIAGIHTFLGYNPFLGTYG</sequence>
<dbReference type="InterPro" id="IPR009915">
    <property type="entry name" value="NnrU_dom"/>
</dbReference>
<feature type="domain" description="NnrU" evidence="6">
    <location>
        <begin position="3"/>
        <end position="178"/>
    </location>
</feature>
<gene>
    <name evidence="7" type="ORF">PSA7680_02372</name>
</gene>
<keyword evidence="4 5" id="KW-0472">Membrane</keyword>
<dbReference type="OrthoDB" id="5293641at2"/>
<dbReference type="Pfam" id="PF07298">
    <property type="entry name" value="NnrU"/>
    <property type="match status" value="1"/>
</dbReference>
<feature type="transmembrane region" description="Helical" evidence="5">
    <location>
        <begin position="72"/>
        <end position="90"/>
    </location>
</feature>
<feature type="transmembrane region" description="Helical" evidence="5">
    <location>
        <begin position="33"/>
        <end position="51"/>
    </location>
</feature>
<evidence type="ECO:0000256" key="1">
    <source>
        <dbReference type="ARBA" id="ARBA00004141"/>
    </source>
</evidence>
<keyword evidence="8" id="KW-1185">Reference proteome</keyword>
<evidence type="ECO:0000256" key="4">
    <source>
        <dbReference type="ARBA" id="ARBA00023136"/>
    </source>
</evidence>
<organism evidence="7 8">
    <name type="scientific">Pseudoruegeria aquimaris</name>
    <dbReference type="NCBI Taxonomy" id="393663"/>
    <lineage>
        <taxon>Bacteria</taxon>
        <taxon>Pseudomonadati</taxon>
        <taxon>Pseudomonadota</taxon>
        <taxon>Alphaproteobacteria</taxon>
        <taxon>Rhodobacterales</taxon>
        <taxon>Roseobacteraceae</taxon>
        <taxon>Pseudoruegeria</taxon>
    </lineage>
</organism>
<feature type="transmembrane region" description="Helical" evidence="5">
    <location>
        <begin position="110"/>
        <end position="136"/>
    </location>
</feature>
<evidence type="ECO:0000256" key="2">
    <source>
        <dbReference type="ARBA" id="ARBA00022692"/>
    </source>
</evidence>
<protein>
    <submittedName>
        <fullName evidence="7">NnrU protein</fullName>
    </submittedName>
</protein>
<dbReference type="AlphaFoldDB" id="A0A1Y5SR63"/>
<comment type="subcellular location">
    <subcellularLocation>
        <location evidence="1">Membrane</location>
        <topology evidence="1">Multi-pass membrane protein</topology>
    </subcellularLocation>
</comment>
<evidence type="ECO:0000259" key="6">
    <source>
        <dbReference type="Pfam" id="PF07298"/>
    </source>
</evidence>